<evidence type="ECO:0000313" key="1">
    <source>
        <dbReference type="EMBL" id="MQM11675.1"/>
    </source>
</evidence>
<name>A0A843X2Z7_COLES</name>
<reference evidence="1" key="1">
    <citation type="submission" date="2017-07" db="EMBL/GenBank/DDBJ databases">
        <title>Taro Niue Genome Assembly and Annotation.</title>
        <authorList>
            <person name="Atibalentja N."/>
            <person name="Keating K."/>
            <person name="Fields C.J."/>
        </authorList>
    </citation>
    <scope>NUCLEOTIDE SEQUENCE</scope>
    <source>
        <strain evidence="1">Niue_2</strain>
        <tissue evidence="1">Leaf</tissue>
    </source>
</reference>
<dbReference type="EMBL" id="NMUH01005058">
    <property type="protein sequence ID" value="MQM11675.1"/>
    <property type="molecule type" value="Genomic_DNA"/>
</dbReference>
<evidence type="ECO:0000313" key="2">
    <source>
        <dbReference type="Proteomes" id="UP000652761"/>
    </source>
</evidence>
<accession>A0A843X2Z7</accession>
<dbReference type="AlphaFoldDB" id="A0A843X2Z7"/>
<sequence>MREENVESYFKRGQMGALHGSVCVCPFEGGSVGMATDPAEVLVFFLMGNRCVRRVIRRASWLGMGGSEETARDRTCALPSPPLHLAGGATTAPLAVLEVN</sequence>
<organism evidence="1 2">
    <name type="scientific">Colocasia esculenta</name>
    <name type="common">Wild taro</name>
    <name type="synonym">Arum esculentum</name>
    <dbReference type="NCBI Taxonomy" id="4460"/>
    <lineage>
        <taxon>Eukaryota</taxon>
        <taxon>Viridiplantae</taxon>
        <taxon>Streptophyta</taxon>
        <taxon>Embryophyta</taxon>
        <taxon>Tracheophyta</taxon>
        <taxon>Spermatophyta</taxon>
        <taxon>Magnoliopsida</taxon>
        <taxon>Liliopsida</taxon>
        <taxon>Araceae</taxon>
        <taxon>Aroideae</taxon>
        <taxon>Colocasieae</taxon>
        <taxon>Colocasia</taxon>
    </lineage>
</organism>
<keyword evidence="2" id="KW-1185">Reference proteome</keyword>
<dbReference type="Proteomes" id="UP000652761">
    <property type="component" value="Unassembled WGS sequence"/>
</dbReference>
<gene>
    <name evidence="1" type="ORF">Taro_044585</name>
</gene>
<comment type="caution">
    <text evidence="1">The sequence shown here is derived from an EMBL/GenBank/DDBJ whole genome shotgun (WGS) entry which is preliminary data.</text>
</comment>
<proteinExistence type="predicted"/>
<protein>
    <submittedName>
        <fullName evidence="1">Uncharacterized protein</fullName>
    </submittedName>
</protein>